<name>A0A1G7HBQ9_9RHOB</name>
<dbReference type="AlphaFoldDB" id="A0A1G7HBQ9"/>
<gene>
    <name evidence="3" type="ORF">SAMN05421538_1198</name>
</gene>
<dbReference type="STRING" id="591205.SAMN05421538_1198"/>
<dbReference type="CDD" id="cd01026">
    <property type="entry name" value="TOPRIM_OLD"/>
    <property type="match status" value="1"/>
</dbReference>
<dbReference type="InterPro" id="IPR051396">
    <property type="entry name" value="Bact_Antivir_Def_Nuclease"/>
</dbReference>
<sequence length="601" mass="67000">MHLSRILIENFRNFSKLDVALDGNIVVVGENKVGKSNLMHALRLLFDPSLPDSARQLGLVDFWDGLGGPEVDDKIVISVEIEEFDTDLDILALLTDFRLDDDPDTVRLTYECRARPGLGHAPASDDDLEFICFGGESETKRFGHDLRRRLTMDLLPALRDAEGDLAAWRRSPLRPLIEEAFAGINQADLDEIGEAIEEATEKLTAFKSVGELEKNLGQLFAAMSGPKQDVTPRLGFGATDVTRLYRNIRLLIDDGRRTINDASLGSANIMFLSLKALELSRLISENHRDHTLLAIEEPEAHLHPHLQRSVYRHLFQSVDNPDQQKQMSVLLTSHSPHIASVAPLRSILLLKEKADEGTVGCSTASIKLTEGEAEDLARYLDVTRAEMLFARGIILVEGDAEKFLVPLFAEALGYSLDMLGITVCSVAGTNFMPYAKFLTALDIPFSVITDWDPMPKSKPLAVNRGIKLAVAIERVRTKKISTALAEELKDIAENKNEDDLADRFEDFGIYTNIRTLETDLYEGGFADDILATLNEEKWSKARQAQIDGWLADHDSIDQDELLNLIDGVGKGRFAQRLASKIKGRKPPRYLEDAIQYVVKRV</sequence>
<keyword evidence="4" id="KW-1185">Reference proteome</keyword>
<protein>
    <submittedName>
        <fullName evidence="3">Putative ATP-dependent endonuclease of the OLD family</fullName>
    </submittedName>
</protein>
<dbReference type="Pfam" id="PF20469">
    <property type="entry name" value="OLD-like_TOPRIM"/>
    <property type="match status" value="1"/>
</dbReference>
<organism evidence="3 4">
    <name type="scientific">Paracoccus isoporae</name>
    <dbReference type="NCBI Taxonomy" id="591205"/>
    <lineage>
        <taxon>Bacteria</taxon>
        <taxon>Pseudomonadati</taxon>
        <taxon>Pseudomonadota</taxon>
        <taxon>Alphaproteobacteria</taxon>
        <taxon>Rhodobacterales</taxon>
        <taxon>Paracoccaceae</taxon>
        <taxon>Paracoccus</taxon>
    </lineage>
</organism>
<dbReference type="Proteomes" id="UP000199344">
    <property type="component" value="Unassembled WGS sequence"/>
</dbReference>
<feature type="domain" description="OLD protein-like TOPRIM" evidence="2">
    <location>
        <begin position="388"/>
        <end position="452"/>
    </location>
</feature>
<dbReference type="EMBL" id="FNAH01000019">
    <property type="protein sequence ID" value="SDE97897.1"/>
    <property type="molecule type" value="Genomic_DNA"/>
</dbReference>
<accession>A0A1G7HBQ9</accession>
<dbReference type="InterPro" id="IPR041685">
    <property type="entry name" value="AAA_GajA/Old/RecF-like"/>
</dbReference>
<proteinExistence type="predicted"/>
<dbReference type="SUPFAM" id="SSF52540">
    <property type="entry name" value="P-loop containing nucleoside triphosphate hydrolases"/>
    <property type="match status" value="1"/>
</dbReference>
<feature type="domain" description="Endonuclease GajA/Old nuclease/RecF-like AAA" evidence="1">
    <location>
        <begin position="189"/>
        <end position="339"/>
    </location>
</feature>
<dbReference type="GO" id="GO:0004519">
    <property type="term" value="F:endonuclease activity"/>
    <property type="evidence" value="ECO:0007669"/>
    <property type="project" value="UniProtKB-KW"/>
</dbReference>
<keyword evidence="3" id="KW-0378">Hydrolase</keyword>
<dbReference type="PANTHER" id="PTHR43581">
    <property type="entry name" value="ATP/GTP PHOSPHATASE"/>
    <property type="match status" value="1"/>
</dbReference>
<keyword evidence="3" id="KW-0540">Nuclease</keyword>
<dbReference type="PANTHER" id="PTHR43581:SF4">
    <property type="entry name" value="ATP_GTP PHOSPHATASE"/>
    <property type="match status" value="1"/>
</dbReference>
<evidence type="ECO:0000313" key="4">
    <source>
        <dbReference type="Proteomes" id="UP000199344"/>
    </source>
</evidence>
<dbReference type="InterPro" id="IPR027417">
    <property type="entry name" value="P-loop_NTPase"/>
</dbReference>
<evidence type="ECO:0000313" key="3">
    <source>
        <dbReference type="EMBL" id="SDE97897.1"/>
    </source>
</evidence>
<keyword evidence="3" id="KW-0255">Endonuclease</keyword>
<dbReference type="InterPro" id="IPR034139">
    <property type="entry name" value="TOPRIM_OLD"/>
</dbReference>
<dbReference type="RefSeq" id="WP_090525684.1">
    <property type="nucleotide sequence ID" value="NZ_FNAH01000019.1"/>
</dbReference>
<feature type="domain" description="Endonuclease GajA/Old nuclease/RecF-like AAA" evidence="1">
    <location>
        <begin position="1"/>
        <end position="83"/>
    </location>
</feature>
<dbReference type="Gene3D" id="3.40.50.300">
    <property type="entry name" value="P-loop containing nucleotide triphosphate hydrolases"/>
    <property type="match status" value="2"/>
</dbReference>
<dbReference type="OrthoDB" id="9816534at2"/>
<dbReference type="Pfam" id="PF13175">
    <property type="entry name" value="AAA_15"/>
    <property type="match status" value="2"/>
</dbReference>
<reference evidence="3 4" key="1">
    <citation type="submission" date="2016-10" db="EMBL/GenBank/DDBJ databases">
        <authorList>
            <person name="de Groot N.N."/>
        </authorList>
    </citation>
    <scope>NUCLEOTIDE SEQUENCE [LARGE SCALE GENOMIC DNA]</scope>
    <source>
        <strain evidence="3 4">DSM 22220</strain>
    </source>
</reference>
<evidence type="ECO:0000259" key="1">
    <source>
        <dbReference type="Pfam" id="PF13175"/>
    </source>
</evidence>
<evidence type="ECO:0000259" key="2">
    <source>
        <dbReference type="Pfam" id="PF20469"/>
    </source>
</evidence>